<comment type="caution">
    <text evidence="1">The sequence shown here is derived from an EMBL/GenBank/DDBJ whole genome shotgun (WGS) entry which is preliminary data.</text>
</comment>
<dbReference type="AlphaFoldDB" id="A0AAV4P0D0"/>
<gene>
    <name evidence="1" type="primary">AVEN_258924_1</name>
    <name evidence="1" type="ORF">CEXT_647471</name>
</gene>
<organism evidence="1 2">
    <name type="scientific">Caerostris extrusa</name>
    <name type="common">Bark spider</name>
    <name type="synonym">Caerostris bankana</name>
    <dbReference type="NCBI Taxonomy" id="172846"/>
    <lineage>
        <taxon>Eukaryota</taxon>
        <taxon>Metazoa</taxon>
        <taxon>Ecdysozoa</taxon>
        <taxon>Arthropoda</taxon>
        <taxon>Chelicerata</taxon>
        <taxon>Arachnida</taxon>
        <taxon>Araneae</taxon>
        <taxon>Araneomorphae</taxon>
        <taxon>Entelegynae</taxon>
        <taxon>Araneoidea</taxon>
        <taxon>Araneidae</taxon>
        <taxon>Caerostris</taxon>
    </lineage>
</organism>
<dbReference type="EMBL" id="BPLR01021427">
    <property type="protein sequence ID" value="GIX89450.1"/>
    <property type="molecule type" value="Genomic_DNA"/>
</dbReference>
<sequence length="234" mass="26577">MKEKLEKSEVHNDGEIWTCCLLQKDVQSSHKPRISATNAIRTNSHSAVITFRATSERNLPLCGGPREACNIIRQRFWLSPLIHRLCKCPDRTDCPSQKSQGRDKRTVAFNARHTSSGQVGDLDHCRGRRSIAAEIRTNGTISIHCFCGEGHYFQKLYNNATGQYFACLPLASCKTGDFCGHITSSSYETYHICTCPMRHICVLQNRKLDYANEFLYQGQAYKKGVCRPFEDYSK</sequence>
<evidence type="ECO:0000313" key="2">
    <source>
        <dbReference type="Proteomes" id="UP001054945"/>
    </source>
</evidence>
<accession>A0AAV4P0D0</accession>
<proteinExistence type="predicted"/>
<keyword evidence="2" id="KW-1185">Reference proteome</keyword>
<dbReference type="Proteomes" id="UP001054945">
    <property type="component" value="Unassembled WGS sequence"/>
</dbReference>
<dbReference type="Gene3D" id="2.20.20.160">
    <property type="match status" value="1"/>
</dbReference>
<evidence type="ECO:0000313" key="1">
    <source>
        <dbReference type="EMBL" id="GIX89450.1"/>
    </source>
</evidence>
<name>A0AAV4P0D0_CAEEX</name>
<reference evidence="1 2" key="1">
    <citation type="submission" date="2021-06" db="EMBL/GenBank/DDBJ databases">
        <title>Caerostris extrusa draft genome.</title>
        <authorList>
            <person name="Kono N."/>
            <person name="Arakawa K."/>
        </authorList>
    </citation>
    <scope>NUCLEOTIDE SEQUENCE [LARGE SCALE GENOMIC DNA]</scope>
</reference>
<protein>
    <submittedName>
        <fullName evidence="1">Uncharacterized protein</fullName>
    </submittedName>
</protein>